<protein>
    <submittedName>
        <fullName evidence="9">PurR-regulated permease PerM</fullName>
    </submittedName>
</protein>
<name>A0ABX4MY03_9MICC</name>
<feature type="transmembrane region" description="Helical" evidence="8">
    <location>
        <begin position="162"/>
        <end position="183"/>
    </location>
</feature>
<comment type="subcellular location">
    <subcellularLocation>
        <location evidence="1">Cell membrane</location>
        <topology evidence="1">Multi-pass membrane protein</topology>
    </subcellularLocation>
</comment>
<evidence type="ECO:0000256" key="7">
    <source>
        <dbReference type="ARBA" id="ARBA00023136"/>
    </source>
</evidence>
<comment type="similarity">
    <text evidence="2">Belongs to the autoinducer-2 exporter (AI-2E) (TC 2.A.86) family.</text>
</comment>
<evidence type="ECO:0000313" key="9">
    <source>
        <dbReference type="EMBL" id="PJJ42994.1"/>
    </source>
</evidence>
<keyword evidence="10" id="KW-1185">Reference proteome</keyword>
<evidence type="ECO:0000256" key="4">
    <source>
        <dbReference type="ARBA" id="ARBA00022475"/>
    </source>
</evidence>
<feature type="transmembrane region" description="Helical" evidence="8">
    <location>
        <begin position="29"/>
        <end position="45"/>
    </location>
</feature>
<dbReference type="Proteomes" id="UP000229263">
    <property type="component" value="Unassembled WGS sequence"/>
</dbReference>
<evidence type="ECO:0000256" key="2">
    <source>
        <dbReference type="ARBA" id="ARBA00009773"/>
    </source>
</evidence>
<feature type="transmembrane region" description="Helical" evidence="8">
    <location>
        <begin position="51"/>
        <end position="71"/>
    </location>
</feature>
<feature type="transmembrane region" description="Helical" evidence="8">
    <location>
        <begin position="83"/>
        <end position="104"/>
    </location>
</feature>
<organism evidence="9 10">
    <name type="scientific">Glutamicibacter mysorens</name>
    <dbReference type="NCBI Taxonomy" id="257984"/>
    <lineage>
        <taxon>Bacteria</taxon>
        <taxon>Bacillati</taxon>
        <taxon>Actinomycetota</taxon>
        <taxon>Actinomycetes</taxon>
        <taxon>Micrococcales</taxon>
        <taxon>Micrococcaceae</taxon>
        <taxon>Glutamicibacter</taxon>
    </lineage>
</organism>
<dbReference type="RefSeq" id="WP_245858264.1">
    <property type="nucleotide sequence ID" value="NZ_PGEY01000001.1"/>
</dbReference>
<comment type="caution">
    <text evidence="9">The sequence shown here is derived from an EMBL/GenBank/DDBJ whole genome shotgun (WGS) entry which is preliminary data.</text>
</comment>
<evidence type="ECO:0000256" key="3">
    <source>
        <dbReference type="ARBA" id="ARBA00022448"/>
    </source>
</evidence>
<dbReference type="EMBL" id="PGEY01000001">
    <property type="protein sequence ID" value="PJJ42994.1"/>
    <property type="molecule type" value="Genomic_DNA"/>
</dbReference>
<evidence type="ECO:0000256" key="8">
    <source>
        <dbReference type="SAM" id="Phobius"/>
    </source>
</evidence>
<dbReference type="PANTHER" id="PTHR21716">
    <property type="entry name" value="TRANSMEMBRANE PROTEIN"/>
    <property type="match status" value="1"/>
</dbReference>
<keyword evidence="3" id="KW-0813">Transport</keyword>
<feature type="transmembrane region" description="Helical" evidence="8">
    <location>
        <begin position="245"/>
        <end position="262"/>
    </location>
</feature>
<proteinExistence type="inferred from homology"/>
<evidence type="ECO:0000256" key="6">
    <source>
        <dbReference type="ARBA" id="ARBA00022989"/>
    </source>
</evidence>
<sequence length="366" mass="39049">METINNKRNQAEGMRWPDSLSWAGERSRQILWLLALVVVAVYGLHKITLVAIPFLLAVILAAAIAPLVNWFRGKGWPNTVASGTAYILVLSGFAAVIAGIVVTIRAQWAELVDQAVKKFDRLYAWIAQGPLPVDDAMIQDARNAASDFVTSKAAGNTAVDSIFVATQVFTGFILMAVILFFFLKDGRKLWAFCLIPLKGRQLAKARLAGIHGIEVLGGYVRGTAIVALVDSVLIGLALWILQVPLALPLAVVVFIGAFIPILGATTTGLLAALVAFVANGPTAALIIIGVSFAVNQLEGNLLQPLVMGKTLHIHPLVILIALSAGAVLAGIIGAILAVPLAAVSWAIGRIWFSDRFSNRHRPVLDH</sequence>
<evidence type="ECO:0000313" key="10">
    <source>
        <dbReference type="Proteomes" id="UP000229263"/>
    </source>
</evidence>
<accession>A0ABX4MY03</accession>
<keyword evidence="5 8" id="KW-0812">Transmembrane</keyword>
<gene>
    <name evidence="9" type="ORF">ATK23_0162</name>
</gene>
<keyword evidence="7 8" id="KW-0472">Membrane</keyword>
<reference evidence="9 10" key="1">
    <citation type="submission" date="2017-11" db="EMBL/GenBank/DDBJ databases">
        <title>Sequencing the genomes of 1000 actinobacteria strains.</title>
        <authorList>
            <person name="Klenk H.-P."/>
        </authorList>
    </citation>
    <scope>NUCLEOTIDE SEQUENCE [LARGE SCALE GENOMIC DNA]</scope>
    <source>
        <strain evidence="9 10">DSM 12798</strain>
    </source>
</reference>
<keyword evidence="6 8" id="KW-1133">Transmembrane helix</keyword>
<feature type="transmembrane region" description="Helical" evidence="8">
    <location>
        <begin position="269"/>
        <end position="294"/>
    </location>
</feature>
<keyword evidence="4" id="KW-1003">Cell membrane</keyword>
<evidence type="ECO:0000256" key="5">
    <source>
        <dbReference type="ARBA" id="ARBA00022692"/>
    </source>
</evidence>
<dbReference type="Pfam" id="PF01594">
    <property type="entry name" value="AI-2E_transport"/>
    <property type="match status" value="1"/>
</dbReference>
<evidence type="ECO:0000256" key="1">
    <source>
        <dbReference type="ARBA" id="ARBA00004651"/>
    </source>
</evidence>
<dbReference type="InterPro" id="IPR002549">
    <property type="entry name" value="AI-2E-like"/>
</dbReference>
<feature type="transmembrane region" description="Helical" evidence="8">
    <location>
        <begin position="314"/>
        <end position="347"/>
    </location>
</feature>
<dbReference type="PANTHER" id="PTHR21716:SF53">
    <property type="entry name" value="PERMEASE PERM-RELATED"/>
    <property type="match status" value="1"/>
</dbReference>